<evidence type="ECO:0000256" key="2">
    <source>
        <dbReference type="ARBA" id="ARBA00022723"/>
    </source>
</evidence>
<evidence type="ECO:0000256" key="1">
    <source>
        <dbReference type="ARBA" id="ARBA00009275"/>
    </source>
</evidence>
<dbReference type="InterPro" id="IPR018228">
    <property type="entry name" value="DNase_TatD-rel_CS"/>
</dbReference>
<feature type="binding site" evidence="4">
    <location>
        <position position="202"/>
    </location>
    <ligand>
        <name>a divalent metal cation</name>
        <dbReference type="ChEBI" id="CHEBI:60240"/>
        <label>1</label>
    </ligand>
</feature>
<dbReference type="InterPro" id="IPR015991">
    <property type="entry name" value="TatD/YcfH-like"/>
</dbReference>
<dbReference type="KEGG" id="hce:HCW_00385"/>
<keyword evidence="6" id="KW-1185">Reference proteome</keyword>
<keyword evidence="3" id="KW-0378">Hydrolase</keyword>
<keyword evidence="2 4" id="KW-0479">Metal-binding</keyword>
<dbReference type="PIRSF" id="PIRSF005902">
    <property type="entry name" value="DNase_TatD"/>
    <property type="match status" value="1"/>
</dbReference>
<dbReference type="AlphaFoldDB" id="I0EKA3"/>
<dbReference type="PANTHER" id="PTHR46124">
    <property type="entry name" value="D-AMINOACYL-TRNA DEACYLASE"/>
    <property type="match status" value="1"/>
</dbReference>
<reference evidence="6" key="1">
    <citation type="submission" date="2012-04" db="EMBL/GenBank/DDBJ databases">
        <title>Complete genome sequence of Helicobacter cetorum strain MIT 00-7128.</title>
        <authorList>
            <person name="Kersulyte D."/>
            <person name="Berg D.E."/>
        </authorList>
    </citation>
    <scope>NUCLEOTIDE SEQUENCE [LARGE SCALE GENOMIC DNA]</scope>
    <source>
        <strain evidence="6">MIT 00-7128</strain>
    </source>
</reference>
<dbReference type="STRING" id="182217.HCW_00385"/>
<dbReference type="GO" id="GO:0016788">
    <property type="term" value="F:hydrolase activity, acting on ester bonds"/>
    <property type="evidence" value="ECO:0007669"/>
    <property type="project" value="InterPro"/>
</dbReference>
<feature type="binding site" evidence="4">
    <location>
        <position position="89"/>
    </location>
    <ligand>
        <name>a divalent metal cation</name>
        <dbReference type="ChEBI" id="CHEBI:60240"/>
        <label>1</label>
    </ligand>
</feature>
<accession>I0EKA3</accession>
<gene>
    <name evidence="5" type="ordered locus">HCW_00385</name>
</gene>
<dbReference type="EMBL" id="CP003479">
    <property type="protein sequence ID" value="AFI03372.1"/>
    <property type="molecule type" value="Genomic_DNA"/>
</dbReference>
<evidence type="ECO:0000256" key="3">
    <source>
        <dbReference type="ARBA" id="ARBA00022801"/>
    </source>
</evidence>
<feature type="binding site" evidence="4">
    <location>
        <position position="131"/>
    </location>
    <ligand>
        <name>a divalent metal cation</name>
        <dbReference type="ChEBI" id="CHEBI:60240"/>
        <label>2</label>
    </ligand>
</feature>
<evidence type="ECO:0008006" key="7">
    <source>
        <dbReference type="Google" id="ProtNLM"/>
    </source>
</evidence>
<dbReference type="CDD" id="cd01310">
    <property type="entry name" value="TatD_DNAse"/>
    <property type="match status" value="1"/>
</dbReference>
<protein>
    <recommendedName>
        <fullName evidence="7">DNAse</fullName>
    </recommendedName>
</protein>
<evidence type="ECO:0000313" key="6">
    <source>
        <dbReference type="Proteomes" id="UP000005010"/>
    </source>
</evidence>
<comment type="similarity">
    <text evidence="1">Belongs to the metallo-dependent hydrolases superfamily. TatD-type hydrolase family.</text>
</comment>
<dbReference type="RefSeq" id="WP_014660248.1">
    <property type="nucleotide sequence ID" value="NC_017737.1"/>
</dbReference>
<dbReference type="InterPro" id="IPR001130">
    <property type="entry name" value="TatD-like"/>
</dbReference>
<dbReference type="PROSITE" id="PS01137">
    <property type="entry name" value="TATD_1"/>
    <property type="match status" value="1"/>
</dbReference>
<feature type="binding site" evidence="4">
    <location>
        <position position="8"/>
    </location>
    <ligand>
        <name>a divalent metal cation</name>
        <dbReference type="ChEBI" id="CHEBI:60240"/>
        <label>1</label>
    </ligand>
</feature>
<dbReference type="PATRIC" id="fig|182217.3.peg.83"/>
<dbReference type="HOGENOM" id="CLU_031506_4_0_7"/>
<name>I0EKA3_HELC0</name>
<sequence>MFIDTHCHLDHKDYDNDLEIILKESLEKQVSYCLIPGADMKDLPKAIEIANTHENVFFAIGAHPYDVDSFDLSLFENFVSHKKCLAIGECGLDYYRLPELNEREAYKNKQKEIFIKQIEFAIKHDKPLIIHIREASFDSLEILKSYPKARGVLHCFNADSMLLELSERFYYGIGGVSTFKNAKKLVEILPSIPKERLVLETDAPYLTPHPYRGTRNSPTYIPLIAEKIAEILHIDLEKLAKLTTNNAQKLFNFPLKSSVIY</sequence>
<dbReference type="FunFam" id="3.20.20.140:FF:000005">
    <property type="entry name" value="TatD family hydrolase"/>
    <property type="match status" value="1"/>
</dbReference>
<dbReference type="Gene3D" id="3.20.20.140">
    <property type="entry name" value="Metal-dependent hydrolases"/>
    <property type="match status" value="1"/>
</dbReference>
<dbReference type="GO" id="GO:0005829">
    <property type="term" value="C:cytosol"/>
    <property type="evidence" value="ECO:0007669"/>
    <property type="project" value="TreeGrafter"/>
</dbReference>
<dbReference type="Pfam" id="PF01026">
    <property type="entry name" value="TatD_DNase"/>
    <property type="match status" value="1"/>
</dbReference>
<dbReference type="PANTHER" id="PTHR46124:SF2">
    <property type="entry name" value="D-AMINOACYL-TRNA DEACYLASE"/>
    <property type="match status" value="1"/>
</dbReference>
<dbReference type="Proteomes" id="UP000005010">
    <property type="component" value="Chromosome"/>
</dbReference>
<dbReference type="InterPro" id="IPR032466">
    <property type="entry name" value="Metal_Hydrolase"/>
</dbReference>
<dbReference type="GO" id="GO:0004536">
    <property type="term" value="F:DNA nuclease activity"/>
    <property type="evidence" value="ECO:0007669"/>
    <property type="project" value="InterPro"/>
</dbReference>
<dbReference type="GO" id="GO:0046872">
    <property type="term" value="F:metal ion binding"/>
    <property type="evidence" value="ECO:0007669"/>
    <property type="project" value="UniProtKB-KW"/>
</dbReference>
<organism evidence="5 6">
    <name type="scientific">Helicobacter cetorum (strain ATCC BAA-429 / MIT 00-7128)</name>
    <dbReference type="NCBI Taxonomy" id="182217"/>
    <lineage>
        <taxon>Bacteria</taxon>
        <taxon>Pseudomonadati</taxon>
        <taxon>Campylobacterota</taxon>
        <taxon>Epsilonproteobacteria</taxon>
        <taxon>Campylobacterales</taxon>
        <taxon>Helicobacteraceae</taxon>
        <taxon>Helicobacter</taxon>
    </lineage>
</organism>
<dbReference type="NCBIfam" id="TIGR00010">
    <property type="entry name" value="YchF/TatD family DNA exonuclease"/>
    <property type="match status" value="1"/>
</dbReference>
<feature type="binding site" evidence="4">
    <location>
        <position position="154"/>
    </location>
    <ligand>
        <name>a divalent metal cation</name>
        <dbReference type="ChEBI" id="CHEBI:60240"/>
        <label>2</label>
    </ligand>
</feature>
<dbReference type="SUPFAM" id="SSF51556">
    <property type="entry name" value="Metallo-dependent hydrolases"/>
    <property type="match status" value="1"/>
</dbReference>
<proteinExistence type="inferred from homology"/>
<feature type="binding site" evidence="4">
    <location>
        <position position="6"/>
    </location>
    <ligand>
        <name>a divalent metal cation</name>
        <dbReference type="ChEBI" id="CHEBI:60240"/>
        <label>1</label>
    </ligand>
</feature>
<evidence type="ECO:0000256" key="4">
    <source>
        <dbReference type="PIRSR" id="PIRSR005902-1"/>
    </source>
</evidence>
<evidence type="ECO:0000313" key="5">
    <source>
        <dbReference type="EMBL" id="AFI03372.1"/>
    </source>
</evidence>
<dbReference type="eggNOG" id="COG0084">
    <property type="taxonomic scope" value="Bacteria"/>
</dbReference>